<gene>
    <name evidence="1" type="ORF">KOI35_17535</name>
</gene>
<proteinExistence type="predicted"/>
<organism evidence="1 2">
    <name type="scientific">Paractinoplanes bogorensis</name>
    <dbReference type="NCBI Taxonomy" id="1610840"/>
    <lineage>
        <taxon>Bacteria</taxon>
        <taxon>Bacillati</taxon>
        <taxon>Actinomycetota</taxon>
        <taxon>Actinomycetes</taxon>
        <taxon>Micromonosporales</taxon>
        <taxon>Micromonosporaceae</taxon>
        <taxon>Paractinoplanes</taxon>
    </lineage>
</organism>
<sequence>MVEVLALHGSPGSGKTTLARELSETMRMADIAHGLVDLDDLSIVHPYAGPQFSRDNLRAVFPNYVAAAPGLHLIVPLVFNDEDDVDLLKAAVPGARLIVCETTAPIDVLKKRVTAREPTEEWRRRLRDFVDLYRSRDDHVRIRDFQVSTYPATVAESAAEILEKAGWLTPSGR</sequence>
<evidence type="ECO:0000313" key="1">
    <source>
        <dbReference type="EMBL" id="MBU2665310.1"/>
    </source>
</evidence>
<evidence type="ECO:0000313" key="2">
    <source>
        <dbReference type="Proteomes" id="UP001519654"/>
    </source>
</evidence>
<dbReference type="Gene3D" id="3.40.50.300">
    <property type="entry name" value="P-loop containing nucleotide triphosphate hydrolases"/>
    <property type="match status" value="1"/>
</dbReference>
<dbReference type="Proteomes" id="UP001519654">
    <property type="component" value="Unassembled WGS sequence"/>
</dbReference>
<evidence type="ECO:0008006" key="3">
    <source>
        <dbReference type="Google" id="ProtNLM"/>
    </source>
</evidence>
<dbReference type="InterPro" id="IPR027417">
    <property type="entry name" value="P-loop_NTPase"/>
</dbReference>
<dbReference type="SUPFAM" id="SSF52540">
    <property type="entry name" value="P-loop containing nucleoside triphosphate hydrolases"/>
    <property type="match status" value="1"/>
</dbReference>
<reference evidence="1 2" key="1">
    <citation type="submission" date="2021-06" db="EMBL/GenBank/DDBJ databases">
        <title>Actinoplanes lichenicola sp. nov., and Actinoplanes ovalisporus sp. nov., isolated from lichen in Thailand.</title>
        <authorList>
            <person name="Saeng-In P."/>
            <person name="Kanchanasin P."/>
            <person name="Yuki M."/>
            <person name="Kudo T."/>
            <person name="Ohkuma M."/>
            <person name="Phongsopitanun W."/>
            <person name="Tanasupawat S."/>
        </authorList>
    </citation>
    <scope>NUCLEOTIDE SEQUENCE [LARGE SCALE GENOMIC DNA]</scope>
    <source>
        <strain evidence="1 2">NBRC 110975</strain>
    </source>
</reference>
<comment type="caution">
    <text evidence="1">The sequence shown here is derived from an EMBL/GenBank/DDBJ whole genome shotgun (WGS) entry which is preliminary data.</text>
</comment>
<dbReference type="RefSeq" id="WP_215788524.1">
    <property type="nucleotide sequence ID" value="NZ_JAHKKG010000005.1"/>
</dbReference>
<protein>
    <recommendedName>
        <fullName evidence="3">Shikimate kinase</fullName>
    </recommendedName>
</protein>
<keyword evidence="2" id="KW-1185">Reference proteome</keyword>
<dbReference type="EMBL" id="JAHKKG010000005">
    <property type="protein sequence ID" value="MBU2665310.1"/>
    <property type="molecule type" value="Genomic_DNA"/>
</dbReference>
<accession>A0ABS5YTD8</accession>
<name>A0ABS5YTD8_9ACTN</name>